<proteinExistence type="predicted"/>
<feature type="transmembrane region" description="Helical" evidence="1">
    <location>
        <begin position="76"/>
        <end position="97"/>
    </location>
</feature>
<dbReference type="AlphaFoldDB" id="A0A8D0MFD7"/>
<dbReference type="Ensembl" id="ENSSSCT00015006681.1">
    <property type="protein sequence ID" value="ENSSSCP00015002758.1"/>
    <property type="gene ID" value="ENSSSCG00015004974.1"/>
</dbReference>
<sequence>MNIWVHVSFSVKVLSEYRPKSGISRSYGSSIFIFLRYLHTVFHNGHTNLHSHQQCRRVPFSPHPLMQLLFVDLLKLAILTGVRWYLIVVLIFISLIISDFEHFFMC</sequence>
<keyword evidence="1" id="KW-0472">Membrane</keyword>
<protein>
    <submittedName>
        <fullName evidence="2">Uncharacterized protein</fullName>
    </submittedName>
</protein>
<evidence type="ECO:0000256" key="1">
    <source>
        <dbReference type="SAM" id="Phobius"/>
    </source>
</evidence>
<evidence type="ECO:0000313" key="2">
    <source>
        <dbReference type="Ensembl" id="ENSSSCP00015002758.1"/>
    </source>
</evidence>
<dbReference type="Proteomes" id="UP000694726">
    <property type="component" value="Unplaced"/>
</dbReference>
<reference evidence="2" key="1">
    <citation type="submission" date="2025-08" db="UniProtKB">
        <authorList>
            <consortium name="Ensembl"/>
        </authorList>
    </citation>
    <scope>IDENTIFICATION</scope>
</reference>
<name>A0A8D0MFD7_PIG</name>
<organism evidence="2 3">
    <name type="scientific">Sus scrofa</name>
    <name type="common">Pig</name>
    <dbReference type="NCBI Taxonomy" id="9823"/>
    <lineage>
        <taxon>Eukaryota</taxon>
        <taxon>Metazoa</taxon>
        <taxon>Chordata</taxon>
        <taxon>Craniata</taxon>
        <taxon>Vertebrata</taxon>
        <taxon>Euteleostomi</taxon>
        <taxon>Mammalia</taxon>
        <taxon>Eutheria</taxon>
        <taxon>Laurasiatheria</taxon>
        <taxon>Artiodactyla</taxon>
        <taxon>Suina</taxon>
        <taxon>Suidae</taxon>
        <taxon>Sus</taxon>
    </lineage>
</organism>
<evidence type="ECO:0000313" key="3">
    <source>
        <dbReference type="Proteomes" id="UP000694726"/>
    </source>
</evidence>
<accession>A0A8D0MFD7</accession>
<keyword evidence="1" id="KW-0812">Transmembrane</keyword>
<keyword evidence="1" id="KW-1133">Transmembrane helix</keyword>